<proteinExistence type="inferred from homology"/>
<feature type="transmembrane region" description="Helical" evidence="7">
    <location>
        <begin position="130"/>
        <end position="149"/>
    </location>
</feature>
<feature type="transmembrane region" description="Helical" evidence="7">
    <location>
        <begin position="12"/>
        <end position="36"/>
    </location>
</feature>
<evidence type="ECO:0000256" key="7">
    <source>
        <dbReference type="SAM" id="Phobius"/>
    </source>
</evidence>
<keyword evidence="9" id="KW-1185">Reference proteome</keyword>
<comment type="subcellular location">
    <subcellularLocation>
        <location evidence="1">Cell membrane</location>
        <topology evidence="1">Multi-pass membrane protein</topology>
    </subcellularLocation>
</comment>
<feature type="transmembrane region" description="Helical" evidence="7">
    <location>
        <begin position="99"/>
        <end position="118"/>
    </location>
</feature>
<dbReference type="EMBL" id="JAASRM010000001">
    <property type="protein sequence ID" value="NIK89622.1"/>
    <property type="molecule type" value="Genomic_DNA"/>
</dbReference>
<protein>
    <submittedName>
        <fullName evidence="8">Putative integral membrane protein (TIGR00698 family)</fullName>
    </submittedName>
</protein>
<keyword evidence="4 7" id="KW-0812">Transmembrane</keyword>
<keyword evidence="6 7" id="KW-0472">Membrane</keyword>
<keyword evidence="5 7" id="KW-1133">Transmembrane helix</keyword>
<reference evidence="8 9" key="1">
    <citation type="submission" date="2020-03" db="EMBL/GenBank/DDBJ databases">
        <title>Genomic Encyclopedia of Type Strains, Phase IV (KMG-IV): sequencing the most valuable type-strain genomes for metagenomic binning, comparative biology and taxonomic classification.</title>
        <authorList>
            <person name="Goeker M."/>
        </authorList>
    </citation>
    <scope>NUCLEOTIDE SEQUENCE [LARGE SCALE GENOMIC DNA]</scope>
    <source>
        <strain evidence="8 9">DSM 19867</strain>
    </source>
</reference>
<dbReference type="Proteomes" id="UP000570514">
    <property type="component" value="Unassembled WGS sequence"/>
</dbReference>
<gene>
    <name evidence="8" type="ORF">FHS83_002940</name>
</gene>
<dbReference type="AlphaFoldDB" id="A0A846N323"/>
<dbReference type="InterPro" id="IPR018383">
    <property type="entry name" value="UPF0324_pro"/>
</dbReference>
<keyword evidence="3" id="KW-1003">Cell membrane</keyword>
<name>A0A846N323_9PROT</name>
<sequence>MRPAAIDAPAPFLGHFFKYIPGLGVAGAVVALAYGLRNVPGFSVLSPMILAILLGMMFHNLVGTPARAKPGVKFAMRHILRFAVALLGLQLTTQQLAEVGLTGVAIIAATLGSTFILTKWLGKMLGVEQRLAELIAAGTSICGASAVVAVNTVTEAHDEDVAYAVACVTIFGTVAMFVYPLLPSLLHLGPQGFGLWAGASIHEVAQVVAASFQDGKAAGEFGTIAKLARVGMLAPVVMVLAMLAARRSSSHKASTVSLPGFVTGFVFLVLFNSAVPFPASWHHGIAVLTTILLSIALAALGLETDIRKLAEKGFHPMLLGAVSSLFIACFSLFLVETFAG</sequence>
<feature type="transmembrane region" description="Helical" evidence="7">
    <location>
        <begin position="314"/>
        <end position="335"/>
    </location>
</feature>
<accession>A0A846N323</accession>
<dbReference type="PANTHER" id="PTHR30106">
    <property type="entry name" value="INNER MEMBRANE PROTEIN YEIH-RELATED"/>
    <property type="match status" value="1"/>
</dbReference>
<evidence type="ECO:0000256" key="6">
    <source>
        <dbReference type="ARBA" id="ARBA00023136"/>
    </source>
</evidence>
<dbReference type="GO" id="GO:0005886">
    <property type="term" value="C:plasma membrane"/>
    <property type="evidence" value="ECO:0007669"/>
    <property type="project" value="UniProtKB-SubCell"/>
</dbReference>
<evidence type="ECO:0000256" key="4">
    <source>
        <dbReference type="ARBA" id="ARBA00022692"/>
    </source>
</evidence>
<dbReference type="PANTHER" id="PTHR30106:SF2">
    <property type="entry name" value="UPF0324 INNER MEMBRANE PROTEIN YEIH"/>
    <property type="match status" value="1"/>
</dbReference>
<dbReference type="Pfam" id="PF03601">
    <property type="entry name" value="Cons_hypoth698"/>
    <property type="match status" value="1"/>
</dbReference>
<evidence type="ECO:0000256" key="5">
    <source>
        <dbReference type="ARBA" id="ARBA00022989"/>
    </source>
</evidence>
<comment type="similarity">
    <text evidence="2">Belongs to the UPF0324 family.</text>
</comment>
<evidence type="ECO:0000313" key="9">
    <source>
        <dbReference type="Proteomes" id="UP000570514"/>
    </source>
</evidence>
<comment type="caution">
    <text evidence="8">The sequence shown here is derived from an EMBL/GenBank/DDBJ whole genome shotgun (WGS) entry which is preliminary data.</text>
</comment>
<evidence type="ECO:0000256" key="2">
    <source>
        <dbReference type="ARBA" id="ARBA00007977"/>
    </source>
</evidence>
<feature type="transmembrane region" description="Helical" evidence="7">
    <location>
        <begin position="161"/>
        <end position="181"/>
    </location>
</feature>
<feature type="transmembrane region" description="Helical" evidence="7">
    <location>
        <begin position="256"/>
        <end position="275"/>
    </location>
</feature>
<organism evidence="8 9">
    <name type="scientific">Rhizomicrobium palustre</name>
    <dbReference type="NCBI Taxonomy" id="189966"/>
    <lineage>
        <taxon>Bacteria</taxon>
        <taxon>Pseudomonadati</taxon>
        <taxon>Pseudomonadota</taxon>
        <taxon>Alphaproteobacteria</taxon>
        <taxon>Micropepsales</taxon>
        <taxon>Micropepsaceae</taxon>
        <taxon>Rhizomicrobium</taxon>
    </lineage>
</organism>
<feature type="transmembrane region" description="Helical" evidence="7">
    <location>
        <begin position="281"/>
        <end position="302"/>
    </location>
</feature>
<feature type="transmembrane region" description="Helical" evidence="7">
    <location>
        <begin position="224"/>
        <end position="244"/>
    </location>
</feature>
<feature type="transmembrane region" description="Helical" evidence="7">
    <location>
        <begin position="42"/>
        <end position="62"/>
    </location>
</feature>
<evidence type="ECO:0000256" key="3">
    <source>
        <dbReference type="ARBA" id="ARBA00022475"/>
    </source>
</evidence>
<evidence type="ECO:0000256" key="1">
    <source>
        <dbReference type="ARBA" id="ARBA00004651"/>
    </source>
</evidence>
<dbReference type="RefSeq" id="WP_167083694.1">
    <property type="nucleotide sequence ID" value="NZ_BAAADC010000001.1"/>
</dbReference>
<evidence type="ECO:0000313" key="8">
    <source>
        <dbReference type="EMBL" id="NIK89622.1"/>
    </source>
</evidence>